<dbReference type="InterPro" id="IPR001018">
    <property type="entry name" value="Beta-lactamase_class-B_CS"/>
</dbReference>
<evidence type="ECO:0000256" key="12">
    <source>
        <dbReference type="ARBA" id="ARBA00023251"/>
    </source>
</evidence>
<dbReference type="SMART" id="SM00849">
    <property type="entry name" value="Lactamase_B"/>
    <property type="match status" value="1"/>
</dbReference>
<dbReference type="GO" id="GO:0046677">
    <property type="term" value="P:response to antibiotic"/>
    <property type="evidence" value="ECO:0007669"/>
    <property type="project" value="UniProtKB-KW"/>
</dbReference>
<evidence type="ECO:0000256" key="4">
    <source>
        <dbReference type="ARBA" id="ARBA00005250"/>
    </source>
</evidence>
<dbReference type="NCBIfam" id="NF033088">
    <property type="entry name" value="bla_subclass_B1"/>
    <property type="match status" value="1"/>
</dbReference>
<dbReference type="Proteomes" id="UP000275348">
    <property type="component" value="Unassembled WGS sequence"/>
</dbReference>
<organism evidence="14 15">
    <name type="scientific">Faecalibacter macacae</name>
    <dbReference type="NCBI Taxonomy" id="1859289"/>
    <lineage>
        <taxon>Bacteria</taxon>
        <taxon>Pseudomonadati</taxon>
        <taxon>Bacteroidota</taxon>
        <taxon>Flavobacteriia</taxon>
        <taxon>Flavobacteriales</taxon>
        <taxon>Weeksellaceae</taxon>
        <taxon>Faecalibacter</taxon>
    </lineage>
</organism>
<comment type="caution">
    <text evidence="14">The sequence shown here is derived from an EMBL/GenBank/DDBJ whole genome shotgun (WGS) entry which is preliminary data.</text>
</comment>
<dbReference type="PROSITE" id="PS00744">
    <property type="entry name" value="BETA_LACTAMASE_B_2"/>
    <property type="match status" value="1"/>
</dbReference>
<evidence type="ECO:0000256" key="1">
    <source>
        <dbReference type="ARBA" id="ARBA00001526"/>
    </source>
</evidence>
<comment type="subunit">
    <text evidence="5">Monomer.</text>
</comment>
<comment type="catalytic activity">
    <reaction evidence="1">
        <text>a beta-lactam + H2O = a substituted beta-amino acid</text>
        <dbReference type="Rhea" id="RHEA:20401"/>
        <dbReference type="ChEBI" id="CHEBI:15377"/>
        <dbReference type="ChEBI" id="CHEBI:35627"/>
        <dbReference type="ChEBI" id="CHEBI:140347"/>
        <dbReference type="EC" id="3.5.2.6"/>
    </reaction>
</comment>
<dbReference type="OrthoDB" id="9769598at2"/>
<evidence type="ECO:0000313" key="15">
    <source>
        <dbReference type="Proteomes" id="UP000275348"/>
    </source>
</evidence>
<dbReference type="GO" id="GO:0008800">
    <property type="term" value="F:beta-lactamase activity"/>
    <property type="evidence" value="ECO:0007669"/>
    <property type="project" value="UniProtKB-EC"/>
</dbReference>
<evidence type="ECO:0000313" key="14">
    <source>
        <dbReference type="EMBL" id="RLZ07811.1"/>
    </source>
</evidence>
<keyword evidence="8" id="KW-0732">Signal</keyword>
<keyword evidence="7" id="KW-0479">Metal-binding</keyword>
<dbReference type="GO" id="GO:0008270">
    <property type="term" value="F:zinc ion binding"/>
    <property type="evidence" value="ECO:0007669"/>
    <property type="project" value="InterPro"/>
</dbReference>
<dbReference type="RefSeq" id="WP_121935284.1">
    <property type="nucleotide sequence ID" value="NZ_RDOJ01000016.1"/>
</dbReference>
<dbReference type="InterPro" id="IPR036866">
    <property type="entry name" value="RibonucZ/Hydroxyglut_hydro"/>
</dbReference>
<proteinExistence type="inferred from homology"/>
<dbReference type="EC" id="3.5.2.6" evidence="6"/>
<evidence type="ECO:0000256" key="8">
    <source>
        <dbReference type="ARBA" id="ARBA00022729"/>
    </source>
</evidence>
<comment type="subcellular location">
    <subcellularLocation>
        <location evidence="3">Periplasm</location>
    </subcellularLocation>
</comment>
<keyword evidence="10" id="KW-0378">Hydrolase</keyword>
<feature type="domain" description="Metallo-beta-lactamase" evidence="13">
    <location>
        <begin position="45"/>
        <end position="215"/>
    </location>
</feature>
<evidence type="ECO:0000256" key="10">
    <source>
        <dbReference type="ARBA" id="ARBA00022801"/>
    </source>
</evidence>
<evidence type="ECO:0000256" key="3">
    <source>
        <dbReference type="ARBA" id="ARBA00004418"/>
    </source>
</evidence>
<evidence type="ECO:0000259" key="13">
    <source>
        <dbReference type="SMART" id="SM00849"/>
    </source>
</evidence>
<keyword evidence="11" id="KW-0862">Zinc</keyword>
<dbReference type="Pfam" id="PF00753">
    <property type="entry name" value="Lactamase_B"/>
    <property type="match status" value="1"/>
</dbReference>
<reference evidence="14 15" key="1">
    <citation type="submission" date="2018-10" db="EMBL/GenBank/DDBJ databases">
        <authorList>
            <person name="Chen X."/>
        </authorList>
    </citation>
    <scope>NUCLEOTIDE SEQUENCE [LARGE SCALE GENOMIC DNA]</scope>
    <source>
        <strain evidence="14 15">YIM 102668</strain>
    </source>
</reference>
<keyword evidence="12" id="KW-0046">Antibiotic resistance</keyword>
<evidence type="ECO:0000256" key="7">
    <source>
        <dbReference type="ARBA" id="ARBA00022723"/>
    </source>
</evidence>
<evidence type="ECO:0000256" key="6">
    <source>
        <dbReference type="ARBA" id="ARBA00012865"/>
    </source>
</evidence>
<dbReference type="PANTHER" id="PTHR42951:SF4">
    <property type="entry name" value="ACYL-COENZYME A THIOESTERASE MBLAC2"/>
    <property type="match status" value="1"/>
</dbReference>
<dbReference type="Gene3D" id="3.60.15.10">
    <property type="entry name" value="Ribonuclease Z/Hydroxyacylglutathione hydrolase-like"/>
    <property type="match status" value="1"/>
</dbReference>
<sequence>MYWIGIIFLFSTFLSAQRATLIIEQINPKVFVHTTFNTFNGKQYAANGMYLVTKKGIVLFDTPWDKSQYQPLLDSIQQKHHLPVIAVFASHSHEDRAGGFEYYNQIGIPTYATKETNEILKANDQAIAKNEIELGKKYKIGGEKFIIEYFGKGHTADNTVVWLPKYKILNGGCLVKSTEATDLGFIGEADVKAWPNTIQKLMHQHPIIKLVIAGHDNWKNQGHLEHTLQLLKKN</sequence>
<dbReference type="InterPro" id="IPR058199">
    <property type="entry name" value="BlaB//VIM/IMP-1"/>
</dbReference>
<dbReference type="SUPFAM" id="SSF56281">
    <property type="entry name" value="Metallo-hydrolase/oxidoreductase"/>
    <property type="match status" value="1"/>
</dbReference>
<evidence type="ECO:0000256" key="2">
    <source>
        <dbReference type="ARBA" id="ARBA00001947"/>
    </source>
</evidence>
<dbReference type="PANTHER" id="PTHR42951">
    <property type="entry name" value="METALLO-BETA-LACTAMASE DOMAIN-CONTAINING"/>
    <property type="match status" value="1"/>
</dbReference>
<dbReference type="NCBIfam" id="NF012146">
    <property type="entry name" value="blaB-IND-MUS"/>
    <property type="match status" value="1"/>
</dbReference>
<name>A0A3L9M4W4_9FLAO</name>
<protein>
    <recommendedName>
        <fullName evidence="6">beta-lactamase</fullName>
        <ecNumber evidence="6">3.5.2.6</ecNumber>
    </recommendedName>
</protein>
<gene>
    <name evidence="14" type="primary">bla</name>
    <name evidence="14" type="ORF">EAH69_11055</name>
</gene>
<comment type="cofactor">
    <cofactor evidence="2">
        <name>Zn(2+)</name>
        <dbReference type="ChEBI" id="CHEBI:29105"/>
    </cofactor>
</comment>
<keyword evidence="15" id="KW-1185">Reference proteome</keyword>
<dbReference type="InterPro" id="IPR001279">
    <property type="entry name" value="Metallo-B-lactamas"/>
</dbReference>
<evidence type="ECO:0000256" key="5">
    <source>
        <dbReference type="ARBA" id="ARBA00011245"/>
    </source>
</evidence>
<keyword evidence="9" id="KW-0574">Periplasm</keyword>
<evidence type="ECO:0000256" key="11">
    <source>
        <dbReference type="ARBA" id="ARBA00022833"/>
    </source>
</evidence>
<comment type="similarity">
    <text evidence="4">Belongs to the metallo-beta-lactamase superfamily. Class-B beta-lactamase family.</text>
</comment>
<dbReference type="GO" id="GO:0042597">
    <property type="term" value="C:periplasmic space"/>
    <property type="evidence" value="ECO:0007669"/>
    <property type="project" value="UniProtKB-SubCell"/>
</dbReference>
<evidence type="ECO:0000256" key="9">
    <source>
        <dbReference type="ARBA" id="ARBA00022764"/>
    </source>
</evidence>
<dbReference type="NCBIfam" id="NF012229">
    <property type="entry name" value="bla_class_B_core"/>
    <property type="match status" value="1"/>
</dbReference>
<accession>A0A3L9M4W4</accession>
<dbReference type="InterPro" id="IPR050855">
    <property type="entry name" value="NDM-1-like"/>
</dbReference>
<dbReference type="GO" id="GO:0017001">
    <property type="term" value="P:antibiotic catabolic process"/>
    <property type="evidence" value="ECO:0007669"/>
    <property type="project" value="InterPro"/>
</dbReference>
<dbReference type="EMBL" id="RDOJ01000016">
    <property type="protein sequence ID" value="RLZ07811.1"/>
    <property type="molecule type" value="Genomic_DNA"/>
</dbReference>
<dbReference type="AlphaFoldDB" id="A0A3L9M4W4"/>